<keyword evidence="1" id="KW-0732">Signal</keyword>
<reference evidence="2 3" key="1">
    <citation type="submission" date="2021-06" db="EMBL/GenBank/DDBJ databases">
        <authorList>
            <person name="Palmer J.M."/>
        </authorList>
    </citation>
    <scope>NUCLEOTIDE SEQUENCE [LARGE SCALE GENOMIC DNA]</scope>
    <source>
        <strain evidence="3">if_2019</strain>
        <tissue evidence="2">Muscle</tissue>
    </source>
</reference>
<evidence type="ECO:0000256" key="1">
    <source>
        <dbReference type="SAM" id="SignalP"/>
    </source>
</evidence>
<dbReference type="EMBL" id="JAHRIQ010026603">
    <property type="protein sequence ID" value="MEQ2230198.1"/>
    <property type="molecule type" value="Genomic_DNA"/>
</dbReference>
<evidence type="ECO:0000313" key="3">
    <source>
        <dbReference type="Proteomes" id="UP001482620"/>
    </source>
</evidence>
<keyword evidence="3" id="KW-1185">Reference proteome</keyword>
<accession>A0ABV0TEU1</accession>
<protein>
    <recommendedName>
        <fullName evidence="4">Secreted protein</fullName>
    </recommendedName>
</protein>
<feature type="chain" id="PRO_5047497188" description="Secreted protein" evidence="1">
    <location>
        <begin position="29"/>
        <end position="141"/>
    </location>
</feature>
<proteinExistence type="predicted"/>
<gene>
    <name evidence="2" type="ORF">ILYODFUR_026777</name>
</gene>
<sequence length="141" mass="15399">MLMSCFFGSRHACLACLACVYCFVPASSVIESTGRSSRSQDVNFSQNVPPEANSLGPPGDPCAAWFSIPPEFHVRIAGLLPPASRRSATENCPLSKEMLTSRKHRPAYPKLTSPSGLLIHLQLANRRSSREFLTHIIVSSK</sequence>
<comment type="caution">
    <text evidence="2">The sequence shown here is derived from an EMBL/GenBank/DDBJ whole genome shotgun (WGS) entry which is preliminary data.</text>
</comment>
<organism evidence="2 3">
    <name type="scientific">Ilyodon furcidens</name>
    <name type="common">goldbreast splitfin</name>
    <dbReference type="NCBI Taxonomy" id="33524"/>
    <lineage>
        <taxon>Eukaryota</taxon>
        <taxon>Metazoa</taxon>
        <taxon>Chordata</taxon>
        <taxon>Craniata</taxon>
        <taxon>Vertebrata</taxon>
        <taxon>Euteleostomi</taxon>
        <taxon>Actinopterygii</taxon>
        <taxon>Neopterygii</taxon>
        <taxon>Teleostei</taxon>
        <taxon>Neoteleostei</taxon>
        <taxon>Acanthomorphata</taxon>
        <taxon>Ovalentaria</taxon>
        <taxon>Atherinomorphae</taxon>
        <taxon>Cyprinodontiformes</taxon>
        <taxon>Goodeidae</taxon>
        <taxon>Ilyodon</taxon>
    </lineage>
</organism>
<evidence type="ECO:0008006" key="4">
    <source>
        <dbReference type="Google" id="ProtNLM"/>
    </source>
</evidence>
<dbReference type="Proteomes" id="UP001482620">
    <property type="component" value="Unassembled WGS sequence"/>
</dbReference>
<feature type="signal peptide" evidence="1">
    <location>
        <begin position="1"/>
        <end position="28"/>
    </location>
</feature>
<name>A0ABV0TEU1_9TELE</name>
<evidence type="ECO:0000313" key="2">
    <source>
        <dbReference type="EMBL" id="MEQ2230198.1"/>
    </source>
</evidence>